<accession>A0ABV4AG52</accession>
<dbReference type="InterPro" id="IPR032710">
    <property type="entry name" value="NTF2-like_dom_sf"/>
</dbReference>
<dbReference type="Pfam" id="PF02810">
    <property type="entry name" value="SEC-C"/>
    <property type="match status" value="1"/>
</dbReference>
<protein>
    <submittedName>
        <fullName evidence="2">YchJ family protein</fullName>
    </submittedName>
</protein>
<dbReference type="SUPFAM" id="SSF54427">
    <property type="entry name" value="NTF2-like"/>
    <property type="match status" value="1"/>
</dbReference>
<organism evidence="2 3">
    <name type="scientific">Isoalcanivorax beigongshangi</name>
    <dbReference type="NCBI Taxonomy" id="3238810"/>
    <lineage>
        <taxon>Bacteria</taxon>
        <taxon>Pseudomonadati</taxon>
        <taxon>Pseudomonadota</taxon>
        <taxon>Gammaproteobacteria</taxon>
        <taxon>Oceanospirillales</taxon>
        <taxon>Alcanivoracaceae</taxon>
        <taxon>Isoalcanivorax</taxon>
    </lineage>
</organism>
<dbReference type="InterPro" id="IPR004027">
    <property type="entry name" value="SEC_C_motif"/>
</dbReference>
<proteinExistence type="predicted"/>
<feature type="domain" description="YchJ-like middle NTF2-like" evidence="1">
    <location>
        <begin position="28"/>
        <end position="119"/>
    </location>
</feature>
<dbReference type="Pfam" id="PF17775">
    <property type="entry name" value="YchJ_M-like"/>
    <property type="match status" value="1"/>
</dbReference>
<evidence type="ECO:0000259" key="1">
    <source>
        <dbReference type="Pfam" id="PF17775"/>
    </source>
</evidence>
<dbReference type="RefSeq" id="WP_369455063.1">
    <property type="nucleotide sequence ID" value="NZ_JBGCUO010000001.1"/>
</dbReference>
<gene>
    <name evidence="2" type="ORF">AB5I84_06590</name>
</gene>
<dbReference type="PANTHER" id="PTHR33747:SF1">
    <property type="entry name" value="ADENYLATE CYCLASE-ASSOCIATED CAP C-TERMINAL DOMAIN-CONTAINING PROTEIN"/>
    <property type="match status" value="1"/>
</dbReference>
<keyword evidence="3" id="KW-1185">Reference proteome</keyword>
<evidence type="ECO:0000313" key="2">
    <source>
        <dbReference type="EMBL" id="MEY1661814.1"/>
    </source>
</evidence>
<sequence>MSQPCPCNPAHTYASCCQPLHHGAAAADPQALMRSRYSAYVLGLVPYLLASWDASTRPLELTLEPALQWLRLELLSQHEEGDQGQVHYRAHYRHGTHWGVLEEQSRFRRDHGHWRYVDGAVQDHPVKPGRNLPCPCGSGRKFKQCCG</sequence>
<evidence type="ECO:0000313" key="3">
    <source>
        <dbReference type="Proteomes" id="UP001562065"/>
    </source>
</evidence>
<dbReference type="SUPFAM" id="SSF103642">
    <property type="entry name" value="Sec-C motif"/>
    <property type="match status" value="1"/>
</dbReference>
<comment type="caution">
    <text evidence="2">The sequence shown here is derived from an EMBL/GenBank/DDBJ whole genome shotgun (WGS) entry which is preliminary data.</text>
</comment>
<dbReference type="Proteomes" id="UP001562065">
    <property type="component" value="Unassembled WGS sequence"/>
</dbReference>
<reference evidence="2 3" key="1">
    <citation type="submission" date="2024-07" db="EMBL/GenBank/DDBJ databases">
        <authorList>
            <person name="Ren Q."/>
        </authorList>
    </citation>
    <scope>NUCLEOTIDE SEQUENCE [LARGE SCALE GENOMIC DNA]</scope>
    <source>
        <strain evidence="2 3">REN37</strain>
    </source>
</reference>
<dbReference type="EMBL" id="JBGCUO010000001">
    <property type="protein sequence ID" value="MEY1661814.1"/>
    <property type="molecule type" value="Genomic_DNA"/>
</dbReference>
<name>A0ABV4AG52_9GAMM</name>
<dbReference type="Gene3D" id="3.10.450.50">
    <property type="match status" value="1"/>
</dbReference>
<dbReference type="InterPro" id="IPR048469">
    <property type="entry name" value="YchJ-like_M"/>
</dbReference>
<dbReference type="PANTHER" id="PTHR33747">
    <property type="entry name" value="UPF0225 PROTEIN SCO1677"/>
    <property type="match status" value="1"/>
</dbReference>